<keyword evidence="3 5" id="KW-0732">Signal</keyword>
<evidence type="ECO:0000313" key="7">
    <source>
        <dbReference type="Proteomes" id="UP001198571"/>
    </source>
</evidence>
<reference evidence="6 7" key="1">
    <citation type="submission" date="2020-07" db="EMBL/GenBank/DDBJ databases">
        <title>Pseudogemmobacter sp. nov., isolated from poultry manure in Taiwan.</title>
        <authorList>
            <person name="Lin S.-Y."/>
            <person name="Tang Y.-S."/>
            <person name="Young C.-C."/>
        </authorList>
    </citation>
    <scope>NUCLEOTIDE SEQUENCE [LARGE SCALE GENOMIC DNA]</scope>
    <source>
        <strain evidence="6 7">CC-YST710</strain>
    </source>
</reference>
<evidence type="ECO:0000313" key="6">
    <source>
        <dbReference type="EMBL" id="MCB5410170.1"/>
    </source>
</evidence>
<evidence type="ECO:0000256" key="4">
    <source>
        <dbReference type="ARBA" id="ARBA00022764"/>
    </source>
</evidence>
<evidence type="ECO:0000256" key="1">
    <source>
        <dbReference type="ARBA" id="ARBA00004418"/>
    </source>
</evidence>
<keyword evidence="2" id="KW-0813">Transport</keyword>
<feature type="signal peptide" evidence="5">
    <location>
        <begin position="1"/>
        <end position="23"/>
    </location>
</feature>
<dbReference type="Proteomes" id="UP001198571">
    <property type="component" value="Unassembled WGS sequence"/>
</dbReference>
<dbReference type="EMBL" id="JACDXX010000007">
    <property type="protein sequence ID" value="MCB5410170.1"/>
    <property type="molecule type" value="Genomic_DNA"/>
</dbReference>
<evidence type="ECO:0000256" key="5">
    <source>
        <dbReference type="SAM" id="SignalP"/>
    </source>
</evidence>
<dbReference type="PANTHER" id="PTHR30222:SF17">
    <property type="entry name" value="SPERMIDINE_PUTRESCINE-BINDING PERIPLASMIC PROTEIN"/>
    <property type="match status" value="1"/>
</dbReference>
<dbReference type="Gene3D" id="3.40.190.10">
    <property type="entry name" value="Periplasmic binding protein-like II"/>
    <property type="match status" value="2"/>
</dbReference>
<evidence type="ECO:0000256" key="2">
    <source>
        <dbReference type="ARBA" id="ARBA00022448"/>
    </source>
</evidence>
<accession>A0ABS8CLC2</accession>
<dbReference type="InterPro" id="IPR001188">
    <property type="entry name" value="Sperm_putr-bd"/>
</dbReference>
<proteinExistence type="predicted"/>
<sequence length="355" mass="38660">MRYRPLLLCSAMGLALTLSSAGAETLRLLTWGNYAPDEVIALFEAEYPDITVEVTLSNNEEMIAKLRATSGAGFDLAQPGYNRVEAAQEEFGIYKPMDLSKIDLTRIDPMLLEKVKADTTIGGEVYSVPFDWGTTGLMIDKSAAPGVKDWLDLCDEAYKGRSSMRLRRSILVGTAFALGHDPFAAYSDLAAYQAILDDVTETLIACKKNLKTYWQGGDDLSALMLSGEVVVAETWDSTAFKLFEQNPDILYVPPSSGALGWIDTFTLPAKGEADDAAYKWINFTYRPEIVPLLSANTGSIIAVTDGVALLPEAVRGAVEAAFTPEDFTKIRFAAQIRPGVEDLEGKALEKIKAAE</sequence>
<dbReference type="InterPro" id="IPR006059">
    <property type="entry name" value="SBP"/>
</dbReference>
<organism evidence="6 7">
    <name type="scientific">Pseudogemmobacter faecipullorum</name>
    <dbReference type="NCBI Taxonomy" id="2755041"/>
    <lineage>
        <taxon>Bacteria</taxon>
        <taxon>Pseudomonadati</taxon>
        <taxon>Pseudomonadota</taxon>
        <taxon>Alphaproteobacteria</taxon>
        <taxon>Rhodobacterales</taxon>
        <taxon>Paracoccaceae</taxon>
        <taxon>Pseudogemmobacter</taxon>
    </lineage>
</organism>
<protein>
    <submittedName>
        <fullName evidence="6">Extracellular solute-binding protein</fullName>
    </submittedName>
</protein>
<feature type="chain" id="PRO_5045762828" evidence="5">
    <location>
        <begin position="24"/>
        <end position="355"/>
    </location>
</feature>
<gene>
    <name evidence="6" type="ORF">H0485_09170</name>
</gene>
<dbReference type="PRINTS" id="PR00909">
    <property type="entry name" value="SPERMDNBNDNG"/>
</dbReference>
<dbReference type="SUPFAM" id="SSF53850">
    <property type="entry name" value="Periplasmic binding protein-like II"/>
    <property type="match status" value="1"/>
</dbReference>
<dbReference type="PANTHER" id="PTHR30222">
    <property type="entry name" value="SPERMIDINE/PUTRESCINE-BINDING PERIPLASMIC PROTEIN"/>
    <property type="match status" value="1"/>
</dbReference>
<comment type="caution">
    <text evidence="6">The sequence shown here is derived from an EMBL/GenBank/DDBJ whole genome shotgun (WGS) entry which is preliminary data.</text>
</comment>
<keyword evidence="7" id="KW-1185">Reference proteome</keyword>
<dbReference type="Pfam" id="PF13416">
    <property type="entry name" value="SBP_bac_8"/>
    <property type="match status" value="1"/>
</dbReference>
<name>A0ABS8CLC2_9RHOB</name>
<keyword evidence="4" id="KW-0574">Periplasm</keyword>
<comment type="subcellular location">
    <subcellularLocation>
        <location evidence="1">Periplasm</location>
    </subcellularLocation>
</comment>
<evidence type="ECO:0000256" key="3">
    <source>
        <dbReference type="ARBA" id="ARBA00022729"/>
    </source>
</evidence>